<evidence type="ECO:0000256" key="10">
    <source>
        <dbReference type="RuleBase" id="RU003983"/>
    </source>
</evidence>
<comment type="caution">
    <text evidence="12">The sequence shown here is derived from an EMBL/GenBank/DDBJ whole genome shotgun (WGS) entry which is preliminary data.</text>
</comment>
<evidence type="ECO:0000313" key="12">
    <source>
        <dbReference type="EMBL" id="PJF31712.1"/>
    </source>
</evidence>
<keyword evidence="4" id="KW-0479">Metal-binding</keyword>
<evidence type="ECO:0000256" key="8">
    <source>
        <dbReference type="ARBA" id="ARBA00023049"/>
    </source>
</evidence>
<keyword evidence="1" id="KW-1003">Cell membrane</keyword>
<name>A0A2M8P2E0_9CHLR</name>
<comment type="cofactor">
    <cofactor evidence="10">
        <name>Zn(2+)</name>
        <dbReference type="ChEBI" id="CHEBI:29105"/>
    </cofactor>
    <text evidence="10">Binds 1 zinc ion per subunit.</text>
</comment>
<gene>
    <name evidence="12" type="ORF">CUN51_01870</name>
</gene>
<keyword evidence="7" id="KW-1133">Transmembrane helix</keyword>
<feature type="domain" description="Peptidase M48" evidence="11">
    <location>
        <begin position="65"/>
        <end position="264"/>
    </location>
</feature>
<accession>A0A2M8P2E0</accession>
<keyword evidence="9" id="KW-0472">Membrane</keyword>
<dbReference type="Proteomes" id="UP000228921">
    <property type="component" value="Unassembled WGS sequence"/>
</dbReference>
<reference evidence="12 13" key="1">
    <citation type="submission" date="2017-11" db="EMBL/GenBank/DDBJ databases">
        <title>Evolution of Phototrophy in the Chloroflexi Phylum Driven by Horizontal Gene Transfer.</title>
        <authorList>
            <person name="Ward L.M."/>
            <person name="Hemp J."/>
            <person name="Shih P.M."/>
            <person name="Mcglynn S.E."/>
            <person name="Fischer W."/>
        </authorList>
    </citation>
    <scope>NUCLEOTIDE SEQUENCE [LARGE SCALE GENOMIC DNA]</scope>
    <source>
        <strain evidence="12">CP2_2F</strain>
    </source>
</reference>
<evidence type="ECO:0000256" key="5">
    <source>
        <dbReference type="ARBA" id="ARBA00022801"/>
    </source>
</evidence>
<dbReference type="PANTHER" id="PTHR43221:SF3">
    <property type="entry name" value="SLL1280 PROTEIN"/>
    <property type="match status" value="1"/>
</dbReference>
<keyword evidence="2 10" id="KW-0645">Protease</keyword>
<keyword evidence="3" id="KW-0812">Transmembrane</keyword>
<dbReference type="CDD" id="cd07325">
    <property type="entry name" value="M48_Ste24p_like"/>
    <property type="match status" value="1"/>
</dbReference>
<evidence type="ECO:0000256" key="2">
    <source>
        <dbReference type="ARBA" id="ARBA00022670"/>
    </source>
</evidence>
<evidence type="ECO:0000313" key="13">
    <source>
        <dbReference type="Proteomes" id="UP000228921"/>
    </source>
</evidence>
<dbReference type="GO" id="GO:0046872">
    <property type="term" value="F:metal ion binding"/>
    <property type="evidence" value="ECO:0007669"/>
    <property type="project" value="UniProtKB-KW"/>
</dbReference>
<proteinExistence type="inferred from homology"/>
<dbReference type="Gene3D" id="3.30.2010.10">
    <property type="entry name" value="Metalloproteases ('zincins'), catalytic domain"/>
    <property type="match status" value="1"/>
</dbReference>
<dbReference type="GO" id="GO:0004222">
    <property type="term" value="F:metalloendopeptidase activity"/>
    <property type="evidence" value="ECO:0007669"/>
    <property type="project" value="InterPro"/>
</dbReference>
<evidence type="ECO:0000256" key="3">
    <source>
        <dbReference type="ARBA" id="ARBA00022692"/>
    </source>
</evidence>
<protein>
    <submittedName>
        <fullName evidence="12">Peptidase M48</fullName>
    </submittedName>
</protein>
<evidence type="ECO:0000256" key="9">
    <source>
        <dbReference type="ARBA" id="ARBA00023136"/>
    </source>
</evidence>
<organism evidence="12 13">
    <name type="scientific">Candidatus Thermofonsia Clade 1 bacterium</name>
    <dbReference type="NCBI Taxonomy" id="2364210"/>
    <lineage>
        <taxon>Bacteria</taxon>
        <taxon>Bacillati</taxon>
        <taxon>Chloroflexota</taxon>
        <taxon>Candidatus Thermofontia</taxon>
        <taxon>Candidatus Thermofonsia Clade 1</taxon>
    </lineage>
</organism>
<dbReference type="AlphaFoldDB" id="A0A2M8P2E0"/>
<evidence type="ECO:0000256" key="1">
    <source>
        <dbReference type="ARBA" id="ARBA00022475"/>
    </source>
</evidence>
<comment type="similarity">
    <text evidence="10">Belongs to the peptidase M48 family.</text>
</comment>
<dbReference type="EMBL" id="PGTK01000002">
    <property type="protein sequence ID" value="PJF31712.1"/>
    <property type="molecule type" value="Genomic_DNA"/>
</dbReference>
<dbReference type="GO" id="GO:0006508">
    <property type="term" value="P:proteolysis"/>
    <property type="evidence" value="ECO:0007669"/>
    <property type="project" value="UniProtKB-KW"/>
</dbReference>
<keyword evidence="8 10" id="KW-0482">Metalloprotease</keyword>
<evidence type="ECO:0000256" key="6">
    <source>
        <dbReference type="ARBA" id="ARBA00022833"/>
    </source>
</evidence>
<dbReference type="InterPro" id="IPR001915">
    <property type="entry name" value="Peptidase_M48"/>
</dbReference>
<dbReference type="PANTHER" id="PTHR43221">
    <property type="entry name" value="PROTEASE HTPX"/>
    <property type="match status" value="1"/>
</dbReference>
<keyword evidence="6 10" id="KW-0862">Zinc</keyword>
<sequence length="290" mass="32564">MAERVTFPSLDASAFQHPQDREATENLRRIIGFERVVAKFIELRYERLLYLFNVGSAVRVGETQYPRLHNMLREACAILDVPQPAMYVTHNPVANAFTFGHNKPYIMLFSGLLDFLTDDEVFAVIGHELGHVKCGHVLYNTMAALIRDVIALVSQFTLGVGRLVGASIEAGLMEWRRRSELSADRAALLVVQEPRVVLSLLAKLAGGSSRLMDELNVDAFVAQARAYHEGGEGDNLDNFYRVLADFSQGNHPFAVERARLLDEWARSDEYAAILRGDYARTIKQVKIKVN</sequence>
<evidence type="ECO:0000256" key="7">
    <source>
        <dbReference type="ARBA" id="ARBA00022989"/>
    </source>
</evidence>
<dbReference type="InterPro" id="IPR050083">
    <property type="entry name" value="HtpX_protease"/>
</dbReference>
<dbReference type="Pfam" id="PF01435">
    <property type="entry name" value="Peptidase_M48"/>
    <property type="match status" value="1"/>
</dbReference>
<evidence type="ECO:0000256" key="4">
    <source>
        <dbReference type="ARBA" id="ARBA00022723"/>
    </source>
</evidence>
<evidence type="ECO:0000259" key="11">
    <source>
        <dbReference type="Pfam" id="PF01435"/>
    </source>
</evidence>
<keyword evidence="5 10" id="KW-0378">Hydrolase</keyword>